<dbReference type="PANTHER" id="PTHR13005">
    <property type="entry name" value="CYSTEINE-RICH HYDROPHOBIC DOMAIN PROTEIN BRAIN X-LINKED PROTEIN"/>
    <property type="match status" value="1"/>
</dbReference>
<gene>
    <name evidence="5" type="primary">CHIC2</name>
    <name evidence="5" type="ORF">A306_00003525</name>
</gene>
<accession>A0A2I0MNA2</accession>
<dbReference type="InterPro" id="IPR019383">
    <property type="entry name" value="Golgin_A_7/ERF4"/>
</dbReference>
<comment type="subcellular location">
    <subcellularLocation>
        <location evidence="1">Membrane</location>
    </subcellularLocation>
</comment>
<keyword evidence="3" id="KW-1133">Transmembrane helix</keyword>
<evidence type="ECO:0000256" key="3">
    <source>
        <dbReference type="SAM" id="Phobius"/>
    </source>
</evidence>
<evidence type="ECO:0000313" key="5">
    <source>
        <dbReference type="EMBL" id="PKK31155.1"/>
    </source>
</evidence>
<comment type="caution">
    <text evidence="5">The sequence shown here is derived from an EMBL/GenBank/DDBJ whole genome shotgun (WGS) entry which is preliminary data.</text>
</comment>
<dbReference type="Pfam" id="PF10256">
    <property type="entry name" value="Erf4"/>
    <property type="match status" value="1"/>
</dbReference>
<proteinExistence type="predicted"/>
<protein>
    <submittedName>
        <fullName evidence="5">Cysteine-rich hydrophobic domain 2</fullName>
    </submittedName>
</protein>
<dbReference type="Proteomes" id="UP000053872">
    <property type="component" value="Unassembled WGS sequence"/>
</dbReference>
<dbReference type="AlphaFoldDB" id="A0A2I0MNA2"/>
<dbReference type="EMBL" id="AKCR02000006">
    <property type="protein sequence ID" value="PKK31155.1"/>
    <property type="molecule type" value="Genomic_DNA"/>
</dbReference>
<evidence type="ECO:0000256" key="1">
    <source>
        <dbReference type="ARBA" id="ARBA00004370"/>
    </source>
</evidence>
<dbReference type="InterPro" id="IPR039735">
    <property type="entry name" value="CHIC1/2"/>
</dbReference>
<feature type="domain" description="Golgin subfamily A member 7/ERF4" evidence="4">
    <location>
        <begin position="91"/>
        <end position="180"/>
    </location>
</feature>
<keyword evidence="3" id="KW-0812">Transmembrane</keyword>
<organism evidence="5 6">
    <name type="scientific">Columba livia</name>
    <name type="common">Rock dove</name>
    <dbReference type="NCBI Taxonomy" id="8932"/>
    <lineage>
        <taxon>Eukaryota</taxon>
        <taxon>Metazoa</taxon>
        <taxon>Chordata</taxon>
        <taxon>Craniata</taxon>
        <taxon>Vertebrata</taxon>
        <taxon>Euteleostomi</taxon>
        <taxon>Archelosauria</taxon>
        <taxon>Archosauria</taxon>
        <taxon>Dinosauria</taxon>
        <taxon>Saurischia</taxon>
        <taxon>Theropoda</taxon>
        <taxon>Coelurosauria</taxon>
        <taxon>Aves</taxon>
        <taxon>Neognathae</taxon>
        <taxon>Neoaves</taxon>
        <taxon>Columbimorphae</taxon>
        <taxon>Columbiformes</taxon>
        <taxon>Columbidae</taxon>
        <taxon>Columba</taxon>
    </lineage>
</organism>
<keyword evidence="6" id="KW-1185">Reference proteome</keyword>
<name>A0A2I0MNA2_COLLI</name>
<evidence type="ECO:0000259" key="4">
    <source>
        <dbReference type="Pfam" id="PF10256"/>
    </source>
</evidence>
<keyword evidence="2 3" id="KW-0472">Membrane</keyword>
<sequence>MHKSRIGTRTFYKHSRTPTSLLLKRSKIKLLLAFRWIRHFLDPGTMSGCKRSFLFVPSHPSEVYDSVPAWSSYKRSCGGAKGGNDQFGLSNKFEAEFPSSLTGKVAPEEFKASISRVNSCLKKNLPVNVRWLLCGCLCCCCTLGCSMWPVICLSKRTRRSIEKLLEWENNRLYHKLCLHWRLSKRKCETNNMMEYVILIEFLPKTPIFRPD</sequence>
<dbReference type="InParanoid" id="A0A2I0MNA2"/>
<dbReference type="GO" id="GO:0005798">
    <property type="term" value="C:Golgi-associated vesicle"/>
    <property type="evidence" value="ECO:0007669"/>
    <property type="project" value="TreeGrafter"/>
</dbReference>
<evidence type="ECO:0000313" key="6">
    <source>
        <dbReference type="Proteomes" id="UP000053872"/>
    </source>
</evidence>
<reference evidence="5 6" key="1">
    <citation type="journal article" date="2013" name="Science">
        <title>Genomic diversity and evolution of the head crest in the rock pigeon.</title>
        <authorList>
            <person name="Shapiro M.D."/>
            <person name="Kronenberg Z."/>
            <person name="Li C."/>
            <person name="Domyan E.T."/>
            <person name="Pan H."/>
            <person name="Campbell M."/>
            <person name="Tan H."/>
            <person name="Huff C.D."/>
            <person name="Hu H."/>
            <person name="Vickrey A.I."/>
            <person name="Nielsen S.C."/>
            <person name="Stringham S.A."/>
            <person name="Hu H."/>
            <person name="Willerslev E."/>
            <person name="Gilbert M.T."/>
            <person name="Yandell M."/>
            <person name="Zhang G."/>
            <person name="Wang J."/>
        </authorList>
    </citation>
    <scope>NUCLEOTIDE SEQUENCE [LARGE SCALE GENOMIC DNA]</scope>
    <source>
        <tissue evidence="5">Blood</tissue>
    </source>
</reference>
<feature type="transmembrane region" description="Helical" evidence="3">
    <location>
        <begin position="131"/>
        <end position="151"/>
    </location>
</feature>
<dbReference type="GO" id="GO:0005886">
    <property type="term" value="C:plasma membrane"/>
    <property type="evidence" value="ECO:0007669"/>
    <property type="project" value="TreeGrafter"/>
</dbReference>
<evidence type="ECO:0000256" key="2">
    <source>
        <dbReference type="ARBA" id="ARBA00023136"/>
    </source>
</evidence>
<dbReference type="PANTHER" id="PTHR13005:SF3">
    <property type="entry name" value="CYSTEINE-RICH HYDROPHOBIC DOMAIN-CONTAINING PROTEIN 2"/>
    <property type="match status" value="1"/>
</dbReference>